<dbReference type="Gene3D" id="3.40.50.300">
    <property type="entry name" value="P-loop containing nucleotide triphosphate hydrolases"/>
    <property type="match status" value="1"/>
</dbReference>
<dbReference type="GO" id="GO:0016887">
    <property type="term" value="F:ATP hydrolysis activity"/>
    <property type="evidence" value="ECO:0007669"/>
    <property type="project" value="InterPro"/>
</dbReference>
<dbReference type="InterPro" id="IPR003439">
    <property type="entry name" value="ABC_transporter-like_ATP-bd"/>
</dbReference>
<evidence type="ECO:0000256" key="11">
    <source>
        <dbReference type="SAM" id="Phobius"/>
    </source>
</evidence>
<dbReference type="SMART" id="SM00382">
    <property type="entry name" value="AAA"/>
    <property type="match status" value="1"/>
</dbReference>
<feature type="transmembrane region" description="Helical" evidence="11">
    <location>
        <begin position="238"/>
        <end position="261"/>
    </location>
</feature>
<evidence type="ECO:0000259" key="12">
    <source>
        <dbReference type="PROSITE" id="PS50893"/>
    </source>
</evidence>
<dbReference type="PROSITE" id="PS50893">
    <property type="entry name" value="ABC_TRANSPORTER_2"/>
    <property type="match status" value="1"/>
</dbReference>
<dbReference type="InterPro" id="IPR039421">
    <property type="entry name" value="Type_1_exporter"/>
</dbReference>
<keyword evidence="2" id="KW-0813">Transport</keyword>
<dbReference type="STRING" id="208445.SAMN04489727_8821"/>
<evidence type="ECO:0000256" key="3">
    <source>
        <dbReference type="ARBA" id="ARBA00022475"/>
    </source>
</evidence>
<dbReference type="PROSITE" id="PS00211">
    <property type="entry name" value="ABC_TRANSPORTER_1"/>
    <property type="match status" value="1"/>
</dbReference>
<dbReference type="PROSITE" id="PS50929">
    <property type="entry name" value="ABC_TM1F"/>
    <property type="match status" value="1"/>
</dbReference>
<accession>A0A1H5CJW5</accession>
<comment type="subcellular location">
    <subcellularLocation>
        <location evidence="1">Cell inner membrane</location>
        <topology evidence="1">Multi-pass membrane protein</topology>
    </subcellularLocation>
</comment>
<evidence type="ECO:0000256" key="6">
    <source>
        <dbReference type="ARBA" id="ARBA00022741"/>
    </source>
</evidence>
<feature type="transmembrane region" description="Helical" evidence="11">
    <location>
        <begin position="148"/>
        <end position="172"/>
    </location>
</feature>
<evidence type="ECO:0000256" key="8">
    <source>
        <dbReference type="ARBA" id="ARBA00022989"/>
    </source>
</evidence>
<evidence type="ECO:0000256" key="10">
    <source>
        <dbReference type="ARBA" id="ARBA00023455"/>
    </source>
</evidence>
<feature type="transmembrane region" description="Helical" evidence="11">
    <location>
        <begin position="58"/>
        <end position="78"/>
    </location>
</feature>
<evidence type="ECO:0000259" key="13">
    <source>
        <dbReference type="PROSITE" id="PS50929"/>
    </source>
</evidence>
<keyword evidence="5 11" id="KW-0812">Transmembrane</keyword>
<feature type="domain" description="ABC transporter" evidence="12">
    <location>
        <begin position="338"/>
        <end position="578"/>
    </location>
</feature>
<feature type="domain" description="ABC transmembrane type-1" evidence="13">
    <location>
        <begin position="22"/>
        <end position="304"/>
    </location>
</feature>
<name>A0A1H5CJW5_9PSEU</name>
<dbReference type="Proteomes" id="UP000199622">
    <property type="component" value="Unassembled WGS sequence"/>
</dbReference>
<dbReference type="PANTHER" id="PTHR24221">
    <property type="entry name" value="ATP-BINDING CASSETTE SUB-FAMILY B"/>
    <property type="match status" value="1"/>
</dbReference>
<protein>
    <submittedName>
        <fullName evidence="14">ABC-type transport system involved in cytochrome bd biosynthesis, ATPase and permease components</fullName>
    </submittedName>
</protein>
<feature type="transmembrane region" description="Helical" evidence="11">
    <location>
        <begin position="20"/>
        <end position="46"/>
    </location>
</feature>
<dbReference type="SUPFAM" id="SSF90123">
    <property type="entry name" value="ABC transporter transmembrane region"/>
    <property type="match status" value="1"/>
</dbReference>
<keyword evidence="15" id="KW-1185">Reference proteome</keyword>
<dbReference type="Gene3D" id="1.20.1560.10">
    <property type="entry name" value="ABC transporter type 1, transmembrane domain"/>
    <property type="match status" value="1"/>
</dbReference>
<dbReference type="PANTHER" id="PTHR24221:SF590">
    <property type="entry name" value="COMPONENT LINKED WITH THE ASSEMBLY OF CYTOCHROME' TRANSPORT TRANSMEMBRANE ATP-BINDING PROTEIN ABC TRANSPORTER CYDD-RELATED"/>
    <property type="match status" value="1"/>
</dbReference>
<dbReference type="GO" id="GO:0140359">
    <property type="term" value="F:ABC-type transporter activity"/>
    <property type="evidence" value="ECO:0007669"/>
    <property type="project" value="InterPro"/>
</dbReference>
<dbReference type="InterPro" id="IPR036640">
    <property type="entry name" value="ABC1_TM_sf"/>
</dbReference>
<evidence type="ECO:0000256" key="4">
    <source>
        <dbReference type="ARBA" id="ARBA00022519"/>
    </source>
</evidence>
<dbReference type="GO" id="GO:0005886">
    <property type="term" value="C:plasma membrane"/>
    <property type="evidence" value="ECO:0007669"/>
    <property type="project" value="UniProtKB-SubCell"/>
</dbReference>
<dbReference type="FunFam" id="3.40.50.300:FF:000221">
    <property type="entry name" value="Multidrug ABC transporter ATP-binding protein"/>
    <property type="match status" value="1"/>
</dbReference>
<gene>
    <name evidence="14" type="ORF">SAMN04489727_8821</name>
</gene>
<evidence type="ECO:0000256" key="9">
    <source>
        <dbReference type="ARBA" id="ARBA00023136"/>
    </source>
</evidence>
<proteinExistence type="inferred from homology"/>
<dbReference type="InterPro" id="IPR027417">
    <property type="entry name" value="P-loop_NTPase"/>
</dbReference>
<dbReference type="Pfam" id="PF00664">
    <property type="entry name" value="ABC_membrane"/>
    <property type="match status" value="1"/>
</dbReference>
<keyword evidence="3" id="KW-1003">Cell membrane</keyword>
<comment type="similarity">
    <text evidence="10">Belongs to the ABC transporter superfamily. Siderophore-Fe(3+) uptake transporter (SIUT) (TC 3.A.1.21) family.</text>
</comment>
<keyword evidence="4" id="KW-0997">Cell inner membrane</keyword>
<keyword evidence="7" id="KW-0067">ATP-binding</keyword>
<dbReference type="InterPro" id="IPR003593">
    <property type="entry name" value="AAA+_ATPase"/>
</dbReference>
<evidence type="ECO:0000256" key="2">
    <source>
        <dbReference type="ARBA" id="ARBA00022448"/>
    </source>
</evidence>
<dbReference type="AlphaFoldDB" id="A0A1H5CJW5"/>
<evidence type="ECO:0000256" key="5">
    <source>
        <dbReference type="ARBA" id="ARBA00022692"/>
    </source>
</evidence>
<keyword evidence="9 11" id="KW-0472">Membrane</keyword>
<dbReference type="RefSeq" id="WP_091318190.1">
    <property type="nucleotide sequence ID" value="NZ_FNSO01000004.1"/>
</dbReference>
<dbReference type="SUPFAM" id="SSF52540">
    <property type="entry name" value="P-loop containing nucleoside triphosphate hydrolases"/>
    <property type="match status" value="1"/>
</dbReference>
<evidence type="ECO:0000256" key="1">
    <source>
        <dbReference type="ARBA" id="ARBA00004429"/>
    </source>
</evidence>
<keyword evidence="6" id="KW-0547">Nucleotide-binding</keyword>
<evidence type="ECO:0000313" key="14">
    <source>
        <dbReference type="EMBL" id="SED66917.1"/>
    </source>
</evidence>
<dbReference type="EMBL" id="FNSO01000004">
    <property type="protein sequence ID" value="SED66917.1"/>
    <property type="molecule type" value="Genomic_DNA"/>
</dbReference>
<dbReference type="OrthoDB" id="9806127at2"/>
<organism evidence="14 15">
    <name type="scientific">Amycolatopsis tolypomycina</name>
    <dbReference type="NCBI Taxonomy" id="208445"/>
    <lineage>
        <taxon>Bacteria</taxon>
        <taxon>Bacillati</taxon>
        <taxon>Actinomycetota</taxon>
        <taxon>Actinomycetes</taxon>
        <taxon>Pseudonocardiales</taxon>
        <taxon>Pseudonocardiaceae</taxon>
        <taxon>Amycolatopsis</taxon>
    </lineage>
</organism>
<dbReference type="GO" id="GO:0005524">
    <property type="term" value="F:ATP binding"/>
    <property type="evidence" value="ECO:0007669"/>
    <property type="project" value="UniProtKB-KW"/>
</dbReference>
<dbReference type="InterPro" id="IPR011527">
    <property type="entry name" value="ABC1_TM_dom"/>
</dbReference>
<evidence type="ECO:0000313" key="15">
    <source>
        <dbReference type="Proteomes" id="UP000199622"/>
    </source>
</evidence>
<evidence type="ECO:0000256" key="7">
    <source>
        <dbReference type="ARBA" id="ARBA00022840"/>
    </source>
</evidence>
<dbReference type="Pfam" id="PF00005">
    <property type="entry name" value="ABC_tran"/>
    <property type="match status" value="1"/>
</dbReference>
<keyword evidence="8 11" id="KW-1133">Transmembrane helix</keyword>
<dbReference type="InterPro" id="IPR017871">
    <property type="entry name" value="ABC_transporter-like_CS"/>
</dbReference>
<reference evidence="15" key="1">
    <citation type="submission" date="2016-10" db="EMBL/GenBank/DDBJ databases">
        <authorList>
            <person name="Varghese N."/>
            <person name="Submissions S."/>
        </authorList>
    </citation>
    <scope>NUCLEOTIDE SEQUENCE [LARGE SCALE GENOMIC DNA]</scope>
    <source>
        <strain evidence="15">DSM 44544</strain>
    </source>
</reference>
<sequence>MTGVSESGVLGFAVRTVRARLAGAVAVGIGVVVTRLVQAFALAVLITAPLTGRSWETALQGLWLAAGMVLLRAVLLWAGESIAQAAGHRVTLGVRRLVLEHLLSLGPAYVATHPSGKVAATLVEGASALETAVARGGPARLLSWIGPLLAALAIGIVDPIGGTLIALALVIAQTARPLWNRIGRKGHDNVFVDLAAMDAGFVEAVQGMPTAKAFGATGRVRDRLAAQAERVRVASMRVLTALFTQLLAVRWAIAGAGAAVVVRTGFLAADGRIATVPAVTVVLITLVAFAPVDEAGKYLHASLTAPLTAAGLDAFLAERPSIPEPAHTGTLTTAPSRITLEQVSFRYPGRAENALSDVCLELRPGRTVGLVGASGSGKSTLVSLVLRLVDPVAGRIVVDSGGVDGIDLRELPQEYWWQHVAVVSQDTHLFPGTLRENIALARPGAPLDEVEAAAAAAGLSADIATMPRGFDTPVSERGTTLSGGQRQRVAIARALLADPAVLVLDEATAALDGRTEQIVHDTIARLAREKAVMIVAHRLATVRDADEIVVLDHGTVVERGTHETLLNNGGTYHRLVRSGATL</sequence>
<feature type="transmembrane region" description="Helical" evidence="11">
    <location>
        <begin position="273"/>
        <end position="292"/>
    </location>
</feature>